<feature type="non-terminal residue" evidence="1">
    <location>
        <position position="1"/>
    </location>
</feature>
<dbReference type="Proteomes" id="UP000807716">
    <property type="component" value="Unassembled WGS sequence"/>
</dbReference>
<evidence type="ECO:0000313" key="2">
    <source>
        <dbReference type="Proteomes" id="UP000807716"/>
    </source>
</evidence>
<comment type="caution">
    <text evidence="1">The sequence shown here is derived from an EMBL/GenBank/DDBJ whole genome shotgun (WGS) entry which is preliminary data.</text>
</comment>
<reference evidence="1" key="1">
    <citation type="journal article" date="2020" name="Fungal Divers.">
        <title>Resolving the Mortierellaceae phylogeny through synthesis of multi-gene phylogenetics and phylogenomics.</title>
        <authorList>
            <person name="Vandepol N."/>
            <person name="Liber J."/>
            <person name="Desiro A."/>
            <person name="Na H."/>
            <person name="Kennedy M."/>
            <person name="Barry K."/>
            <person name="Grigoriev I.V."/>
            <person name="Miller A.N."/>
            <person name="O'Donnell K."/>
            <person name="Stajich J.E."/>
            <person name="Bonito G."/>
        </authorList>
    </citation>
    <scope>NUCLEOTIDE SEQUENCE</scope>
    <source>
        <strain evidence="1">BC1065</strain>
    </source>
</reference>
<proteinExistence type="predicted"/>
<sequence>SDRSLFATIAEDPVDDPTNSTYSAFASAVSSLHSVAQGVASAAGMWAEHLNSLSPEALLSLWQPDPVGRLARLANNRSEGLAG</sequence>
<keyword evidence="2" id="KW-1185">Reference proteome</keyword>
<gene>
    <name evidence="1" type="ORF">DFQ27_000237</name>
</gene>
<protein>
    <submittedName>
        <fullName evidence="1">Uncharacterized protein</fullName>
    </submittedName>
</protein>
<dbReference type="EMBL" id="JAAAJB010001032">
    <property type="protein sequence ID" value="KAG0249290.1"/>
    <property type="molecule type" value="Genomic_DNA"/>
</dbReference>
<dbReference type="AlphaFoldDB" id="A0A9P6PP78"/>
<name>A0A9P6PP78_9FUNG</name>
<organism evidence="1 2">
    <name type="scientific">Actinomortierella ambigua</name>
    <dbReference type="NCBI Taxonomy" id="1343610"/>
    <lineage>
        <taxon>Eukaryota</taxon>
        <taxon>Fungi</taxon>
        <taxon>Fungi incertae sedis</taxon>
        <taxon>Mucoromycota</taxon>
        <taxon>Mortierellomycotina</taxon>
        <taxon>Mortierellomycetes</taxon>
        <taxon>Mortierellales</taxon>
        <taxon>Mortierellaceae</taxon>
        <taxon>Actinomortierella</taxon>
    </lineage>
</organism>
<accession>A0A9P6PP78</accession>
<evidence type="ECO:0000313" key="1">
    <source>
        <dbReference type="EMBL" id="KAG0249290.1"/>
    </source>
</evidence>